<comment type="subcellular location">
    <subcellularLocation>
        <location evidence="1">Mitochondrion membrane</location>
        <topology evidence="1">Multi-pass membrane protein</topology>
    </subcellularLocation>
</comment>
<evidence type="ECO:0000256" key="4">
    <source>
        <dbReference type="ARBA" id="ARBA00022692"/>
    </source>
</evidence>
<evidence type="ECO:0000256" key="2">
    <source>
        <dbReference type="ARBA" id="ARBA00006375"/>
    </source>
</evidence>
<organism evidence="12 13">
    <name type="scientific">Aphanomyces astaci</name>
    <name type="common">Crayfish plague agent</name>
    <dbReference type="NCBI Taxonomy" id="112090"/>
    <lineage>
        <taxon>Eukaryota</taxon>
        <taxon>Sar</taxon>
        <taxon>Stramenopiles</taxon>
        <taxon>Oomycota</taxon>
        <taxon>Saprolegniomycetes</taxon>
        <taxon>Saprolegniales</taxon>
        <taxon>Verrucalvaceae</taxon>
        <taxon>Aphanomyces</taxon>
    </lineage>
</organism>
<evidence type="ECO:0008006" key="15">
    <source>
        <dbReference type="Google" id="ProtNLM"/>
    </source>
</evidence>
<dbReference type="VEuPathDB" id="FungiDB:H257_01378"/>
<dbReference type="InterPro" id="IPR050567">
    <property type="entry name" value="Mitochondrial_Carrier"/>
</dbReference>
<evidence type="ECO:0000313" key="11">
    <source>
        <dbReference type="EMBL" id="RHY90754.1"/>
    </source>
</evidence>
<evidence type="ECO:0000256" key="7">
    <source>
        <dbReference type="ARBA" id="ARBA00023128"/>
    </source>
</evidence>
<dbReference type="GO" id="GO:1902603">
    <property type="term" value="P:carnitine transmembrane transport"/>
    <property type="evidence" value="ECO:0007669"/>
    <property type="project" value="TreeGrafter"/>
</dbReference>
<dbReference type="PROSITE" id="PS50920">
    <property type="entry name" value="SOLCAR"/>
    <property type="match status" value="4"/>
</dbReference>
<dbReference type="Proteomes" id="UP000285430">
    <property type="component" value="Unassembled WGS sequence"/>
</dbReference>
<keyword evidence="3 10" id="KW-0813">Transport</keyword>
<keyword evidence="5" id="KW-0677">Repeat</keyword>
<comment type="caution">
    <text evidence="12">The sequence shown here is derived from an EMBL/GenBank/DDBJ whole genome shotgun (WGS) entry which is preliminary data.</text>
</comment>
<dbReference type="Gene3D" id="1.50.40.10">
    <property type="entry name" value="Mitochondrial carrier domain"/>
    <property type="match status" value="4"/>
</dbReference>
<dbReference type="GO" id="GO:0015227">
    <property type="term" value="F:O-acyl-L-carnitine transmembrane transporter activity"/>
    <property type="evidence" value="ECO:0007669"/>
    <property type="project" value="TreeGrafter"/>
</dbReference>
<dbReference type="InterPro" id="IPR023395">
    <property type="entry name" value="MCP_dom_sf"/>
</dbReference>
<reference evidence="13 14" key="1">
    <citation type="submission" date="2018-08" db="EMBL/GenBank/DDBJ databases">
        <title>Aphanomyces genome sequencing and annotation.</title>
        <authorList>
            <person name="Minardi D."/>
            <person name="Oidtmann B."/>
            <person name="Van Der Giezen M."/>
            <person name="Studholme D.J."/>
        </authorList>
    </citation>
    <scope>NUCLEOTIDE SEQUENCE [LARGE SCALE GENOMIC DNA]</scope>
    <source>
        <strain evidence="12 13">Da</strain>
        <strain evidence="11 14">Sv</strain>
    </source>
</reference>
<keyword evidence="6" id="KW-1133">Transmembrane helix</keyword>
<comment type="similarity">
    <text evidence="2 10">Belongs to the mitochondrial carrier (TC 2.A.29) family.</text>
</comment>
<protein>
    <recommendedName>
        <fullName evidence="15">Mitochondrial carrier protein</fullName>
    </recommendedName>
</protein>
<name>A0A3R7CAI5_APHAT</name>
<feature type="repeat" description="Solcar" evidence="9">
    <location>
        <begin position="18"/>
        <end position="110"/>
    </location>
</feature>
<feature type="repeat" description="Solcar" evidence="9">
    <location>
        <begin position="297"/>
        <end position="388"/>
    </location>
</feature>
<dbReference type="SUPFAM" id="SSF103506">
    <property type="entry name" value="Mitochondrial carrier"/>
    <property type="match status" value="2"/>
</dbReference>
<evidence type="ECO:0000313" key="12">
    <source>
        <dbReference type="EMBL" id="RHZ20214.1"/>
    </source>
</evidence>
<evidence type="ECO:0000313" key="14">
    <source>
        <dbReference type="Proteomes" id="UP000285712"/>
    </source>
</evidence>
<accession>A0A3R7CAI5</accession>
<evidence type="ECO:0000256" key="9">
    <source>
        <dbReference type="PROSITE-ProRule" id="PRU00282"/>
    </source>
</evidence>
<sequence>MEFVEESPSPPPTLGTVETVVTHFFSGTIAGFTGAIVGYPLDTIKSRMQTQMHLPSAATIGRRVTPLQAFVHSIRQEGFLSLYRGASTQVARQAIGCSILFGLLSQFKGLFYTPSDGPGSPEAHPHAVLAASAACTGIVEASIYCPFEITMVRMQGLYRGLGPTCCREMLGNTVYFLSYERFKHLLHTHTDMTEMQVYGVAGAAAGPVYWCTSFPLDTIKSVVQADAMDPRRRKYHGIRDCATQLYREGGAGRFFRGLSPCLVRTMPVSAVKFMAFEKSVRVKMVEESSPIVLGKVQTVITHFFSGTVAGVTGAVAGYPLDTIKSRMQTQMHLPSTTAGSRITPLQALVHSIRQEGFLSLYRGASTQVARQAIGCSILFGLMAQFKWLFYTPSTGIGSAEAHPQIVLAASAACTGVVEASIYCPFEITMIRMQAVKGLYRGFTPTCCREMVGNTVYFLTYDRVKDQLQAKTQLTPMHVYGTSGAVAGFAYWCVSFPLDTIKSVVQADVLDRRHQKYLGTMDCASKLYREGGVGRFFRGLSPCLLRAMPVNAVQFMSFEKTVEMLMPLWPHSRRTSQDAR</sequence>
<keyword evidence="7" id="KW-0496">Mitochondrion</keyword>
<dbReference type="Proteomes" id="UP000285712">
    <property type="component" value="Unassembled WGS sequence"/>
</dbReference>
<feature type="repeat" description="Solcar" evidence="9">
    <location>
        <begin position="474"/>
        <end position="563"/>
    </location>
</feature>
<evidence type="ECO:0000256" key="8">
    <source>
        <dbReference type="ARBA" id="ARBA00023136"/>
    </source>
</evidence>
<proteinExistence type="inferred from homology"/>
<evidence type="ECO:0000256" key="10">
    <source>
        <dbReference type="RuleBase" id="RU000488"/>
    </source>
</evidence>
<evidence type="ECO:0000256" key="6">
    <source>
        <dbReference type="ARBA" id="ARBA00022989"/>
    </source>
</evidence>
<keyword evidence="8 9" id="KW-0472">Membrane</keyword>
<dbReference type="EMBL" id="QUTH01003319">
    <property type="protein sequence ID" value="RHZ20214.1"/>
    <property type="molecule type" value="Genomic_DNA"/>
</dbReference>
<dbReference type="InterPro" id="IPR018108">
    <property type="entry name" value="MCP_transmembrane"/>
</dbReference>
<dbReference type="PANTHER" id="PTHR45624">
    <property type="entry name" value="MITOCHONDRIAL BASIC AMINO ACIDS TRANSPORTER-RELATED"/>
    <property type="match status" value="1"/>
</dbReference>
<dbReference type="AlphaFoldDB" id="A0A3R7CAI5"/>
<evidence type="ECO:0000313" key="13">
    <source>
        <dbReference type="Proteomes" id="UP000285430"/>
    </source>
</evidence>
<evidence type="ECO:0000256" key="5">
    <source>
        <dbReference type="ARBA" id="ARBA00022737"/>
    </source>
</evidence>
<dbReference type="PANTHER" id="PTHR45624:SF4">
    <property type="entry name" value="CONGESTED-LIKE TRACHEA PROTEIN-RELATED"/>
    <property type="match status" value="1"/>
</dbReference>
<feature type="repeat" description="Solcar" evidence="9">
    <location>
        <begin position="193"/>
        <end position="282"/>
    </location>
</feature>
<dbReference type="GO" id="GO:0006839">
    <property type="term" value="P:mitochondrial transport"/>
    <property type="evidence" value="ECO:0007669"/>
    <property type="project" value="TreeGrafter"/>
</dbReference>
<dbReference type="Pfam" id="PF00153">
    <property type="entry name" value="Mito_carr"/>
    <property type="match status" value="6"/>
</dbReference>
<evidence type="ECO:0000256" key="1">
    <source>
        <dbReference type="ARBA" id="ARBA00004225"/>
    </source>
</evidence>
<dbReference type="EMBL" id="QUTG01003652">
    <property type="protein sequence ID" value="RHY90754.1"/>
    <property type="molecule type" value="Genomic_DNA"/>
</dbReference>
<evidence type="ECO:0000256" key="3">
    <source>
        <dbReference type="ARBA" id="ARBA00022448"/>
    </source>
</evidence>
<keyword evidence="4 9" id="KW-0812">Transmembrane</keyword>
<gene>
    <name evidence="11" type="ORF">DYB35_003830</name>
    <name evidence="12" type="ORF">DYB37_003823</name>
</gene>
<dbReference type="GO" id="GO:0031966">
    <property type="term" value="C:mitochondrial membrane"/>
    <property type="evidence" value="ECO:0007669"/>
    <property type="project" value="UniProtKB-SubCell"/>
</dbReference>